<dbReference type="AlphaFoldDB" id="F7NG47"/>
<keyword evidence="2" id="KW-1185">Reference proteome</keyword>
<gene>
    <name evidence="1" type="ORF">ALO_05168</name>
</gene>
<accession>F7NG47</accession>
<organism evidence="1 2">
    <name type="scientific">Acetonema longum DSM 6540</name>
    <dbReference type="NCBI Taxonomy" id="1009370"/>
    <lineage>
        <taxon>Bacteria</taxon>
        <taxon>Bacillati</taxon>
        <taxon>Bacillota</taxon>
        <taxon>Negativicutes</taxon>
        <taxon>Acetonemataceae</taxon>
        <taxon>Acetonema</taxon>
    </lineage>
</organism>
<reference evidence="1 2" key="1">
    <citation type="journal article" date="2011" name="EMBO J.">
        <title>Structural diversity of bacterial flagellar motors.</title>
        <authorList>
            <person name="Chen S."/>
            <person name="Beeby M."/>
            <person name="Murphy G.E."/>
            <person name="Leadbetter J.R."/>
            <person name="Hendrixson D.R."/>
            <person name="Briegel A."/>
            <person name="Li Z."/>
            <person name="Shi J."/>
            <person name="Tocheva E.I."/>
            <person name="Muller A."/>
            <person name="Dobro M.J."/>
            <person name="Jensen G.J."/>
        </authorList>
    </citation>
    <scope>NUCLEOTIDE SEQUENCE [LARGE SCALE GENOMIC DNA]</scope>
    <source>
        <strain evidence="1 2">DSM 6540</strain>
    </source>
</reference>
<sequence>MIMEQLILYGVGLAAVGYVGKLAWNASHGKTECNCGKCNPACAKVHQYPVKQNR</sequence>
<name>F7NG47_9FIRM</name>
<dbReference type="STRING" id="1009370.ALO_05168"/>
<evidence type="ECO:0000313" key="1">
    <source>
        <dbReference type="EMBL" id="EGO64965.1"/>
    </source>
</evidence>
<comment type="caution">
    <text evidence="1">The sequence shown here is derived from an EMBL/GenBank/DDBJ whole genome shotgun (WGS) entry which is preliminary data.</text>
</comment>
<proteinExistence type="predicted"/>
<evidence type="ECO:0000313" key="2">
    <source>
        <dbReference type="Proteomes" id="UP000003240"/>
    </source>
</evidence>
<dbReference type="EMBL" id="AFGF01000040">
    <property type="protein sequence ID" value="EGO64965.1"/>
    <property type="molecule type" value="Genomic_DNA"/>
</dbReference>
<protein>
    <recommendedName>
        <fullName evidence="3">FeoB-associated Cys-rich membrane protein</fullName>
    </recommendedName>
</protein>
<dbReference type="Proteomes" id="UP000003240">
    <property type="component" value="Unassembled WGS sequence"/>
</dbReference>
<evidence type="ECO:0008006" key="3">
    <source>
        <dbReference type="Google" id="ProtNLM"/>
    </source>
</evidence>